<accession>C6LSN0</accession>
<dbReference type="OrthoDB" id="10253964at2759"/>
<comment type="caution">
    <text evidence="1">The sequence shown here is derived from an EMBL/GenBank/DDBJ whole genome shotgun (WGS) entry which is preliminary data.</text>
</comment>
<evidence type="ECO:0000313" key="1">
    <source>
        <dbReference type="EMBL" id="EET00969.1"/>
    </source>
</evidence>
<organism evidence="1 2">
    <name type="scientific">Giardia intestinalis (strain ATCC 50581 / GS clone H7)</name>
    <name type="common">Giardia lamblia</name>
    <dbReference type="NCBI Taxonomy" id="598745"/>
    <lineage>
        <taxon>Eukaryota</taxon>
        <taxon>Metamonada</taxon>
        <taxon>Diplomonadida</taxon>
        <taxon>Hexamitidae</taxon>
        <taxon>Giardiinae</taxon>
        <taxon>Giardia</taxon>
    </lineage>
</organism>
<proteinExistence type="predicted"/>
<dbReference type="EMBL" id="ACGJ01002198">
    <property type="protein sequence ID" value="EET00969.1"/>
    <property type="molecule type" value="Genomic_DNA"/>
</dbReference>
<protein>
    <submittedName>
        <fullName evidence="1">Uncharacterized protein</fullName>
    </submittedName>
</protein>
<gene>
    <name evidence="1" type="ORF">GL50581_1770</name>
</gene>
<evidence type="ECO:0000313" key="2">
    <source>
        <dbReference type="Proteomes" id="UP000002488"/>
    </source>
</evidence>
<reference evidence="1 2" key="1">
    <citation type="journal article" date="2009" name="PLoS Pathog.">
        <title>Draft genome sequencing of giardia intestinalis assemblage B isolate GS: is human giardiasis caused by two different species?</title>
        <authorList>
            <person name="Franzen O."/>
            <person name="Jerlstrom-Hultqvist J."/>
            <person name="Castro E."/>
            <person name="Sherwood E."/>
            <person name="Ankarklev J."/>
            <person name="Reiner D.S."/>
            <person name="Palm D."/>
            <person name="Andersson J.O."/>
            <person name="Andersson B."/>
            <person name="Svard S.G."/>
        </authorList>
    </citation>
    <scope>NUCLEOTIDE SEQUENCE [LARGE SCALE GENOMIC DNA]</scope>
    <source>
        <strain evidence="2">ATCC 50581 / GS clone H7</strain>
    </source>
</reference>
<sequence length="1553" mass="170862">MSLVRFPDLSPVAPALLMVNHLESHKNLAGLLNQIWAKGYSQLQVESSSIPQVGPFPVISYKSIEQLPAYNGSGHDLQALLSSVLESKSSSAFSIITPTAIAAMKNIPVGAIYLIEYPADDPAVVLHAYYSSIVVGIQALMNTMAPLGAVPLHIVLTPLAGSRPPEGSMTQAQPAVVVKDFLANLISATRLPANSFINLASPQVDGQKLLLNIMSMGRSFFVDLASQVYTLPALFVQSYANASLKQRNKVCLMAIVRRAFLLGTASFCDQDARIVQTASEIHTRYELTTMHTAYLTATASVDNTGAAGINLHTAVGLSLATIYCYEAAIIRLCHHYELVGPTVEVLMLLTAYLRLYGETKLMPLRQNLGKIVAAAAQGKDVPLFAEVNQPGIPQDFLYPNIESYNYNKHGISHTPILVDATATTPSSSSDTPLLFNTYRLAFDSNVPTALVLLATIHALLELLSIKYDEHSPFTFGPQLKLGTTMHQVVVSVAQIGLVCEAIRLVSLALSDVDSITLPCNSVQQAEQNSPLHKELFKVTSLFSTLGSIFPADLSEDDTALLGHVLKTTAAEASKFSYLFPQSGTSQSVLSQRLLTTLHWHRRSPDAFRCLGTYLSYVTPVAYAACFFSIHSDLLHSLDTLGKSLRAPGLPTQQSVSSFVGFPTVAYSFEDQLVREPTKIYSALQSFFASRTADGIVTDTLHGFFTVLIERIIRAVFDHASSKQGKLDASERLISYYASMSISKVSSLASIKLLSYLIYAQLTTNVPRFLGVSSSSLLKKDVSVLLADTRKELINPATVYKTLNSCDMDLLRRQLTRRLGFLFNLNDNIPSELKLSGSEFLSLLLESFDSYSMTLACLEGRAMKTSYSPNFFIMKLLKHEEMQEAGVHLDNTDKDILKKLLNGIITQTAALPTPLASNSFTYPIIISQLAWNQPSYSVGESAILATELTLPGPILEIAAQLDINLHVLIKGSLSGDPRQEFSVKTVLKPKTLLGEQNRISRTTLYRYAIAQQFSEEALMIKMFKMSYIWQKASVQTVSFENISSQTIDYSDLVTLQARESRFSSVKFYLRKYKQNTAEAIHKNTYCLLKCSENLCAHIRDPLQMVESGYCLSSPEVYAGKPFILYLYLKAAVPVPPVSLIITYTCSSDTPAKSHANPYCTQHSAIASSVYVYFNGRPSPLTLESPNTINIGGLTSYSNDSDLTFIPFIVCASDLCHLTFKFSLQLGPKRVSLSPHRGSVKTQLFETASQESNNICAIFLHRPVEFIAKTNPLQALTVFSNGHMLRPLVLSQWTNVEITNKTHEEIVTEGVSLTNMPTGEILSPQALEQVKIAPGGKVSLVVKSSVRCYNTSTPITGLFNLRTYFIVREHNSIKLEELPLCCVRYRSTPHYIPSRLQRTPFEAYVNNTEVAGPLLTTGVVCHEVPVVDVHPTTSCPFLVVIDKAEAKCRAGASFEYKCEVFVQDSDSYTAVIRFAAPPPDRSILNVPPLEIVSDKAQLCHTHTLNPKTKTIVSVVLKSKTDGLYATPELLITLNQVTQPDKKWEYVYHARKILSV</sequence>
<name>C6LSN0_GIAIB</name>
<dbReference type="OMA" id="LCAHIRD"/>
<dbReference type="Proteomes" id="UP000002488">
    <property type="component" value="Unassembled WGS sequence"/>
</dbReference>
<dbReference type="VEuPathDB" id="GiardiaDB:GL50581_1770"/>